<evidence type="ECO:0000259" key="2">
    <source>
        <dbReference type="Pfam" id="PF13649"/>
    </source>
</evidence>
<feature type="domain" description="Methyltransferase" evidence="2">
    <location>
        <begin position="49"/>
        <end position="148"/>
    </location>
</feature>
<organism evidence="3 4">
    <name type="scientific">Alkanindiges hydrocarboniclasticus</name>
    <dbReference type="NCBI Taxonomy" id="1907941"/>
    <lineage>
        <taxon>Bacteria</taxon>
        <taxon>Pseudomonadati</taxon>
        <taxon>Pseudomonadota</taxon>
        <taxon>Gammaproteobacteria</taxon>
        <taxon>Moraxellales</taxon>
        <taxon>Moraxellaceae</taxon>
        <taxon>Alkanindiges</taxon>
    </lineage>
</organism>
<evidence type="ECO:0000313" key="4">
    <source>
        <dbReference type="Proteomes" id="UP000192132"/>
    </source>
</evidence>
<accession>A0A1S8CTS4</accession>
<reference evidence="3 4" key="1">
    <citation type="submission" date="2016-10" db="EMBL/GenBank/DDBJ databases">
        <title>Draft Genome sequence of Alkanindiges sp. strain H1.</title>
        <authorList>
            <person name="Subhash Y."/>
            <person name="Lee S."/>
        </authorList>
    </citation>
    <scope>NUCLEOTIDE SEQUENCE [LARGE SCALE GENOMIC DNA]</scope>
    <source>
        <strain evidence="3 4">H1</strain>
    </source>
</reference>
<dbReference type="AlphaFoldDB" id="A0A1S8CTS4"/>
<proteinExistence type="predicted"/>
<evidence type="ECO:0000256" key="1">
    <source>
        <dbReference type="ARBA" id="ARBA00022679"/>
    </source>
</evidence>
<name>A0A1S8CTS4_9GAMM</name>
<dbReference type="InterPro" id="IPR029063">
    <property type="entry name" value="SAM-dependent_MTases_sf"/>
</dbReference>
<dbReference type="RefSeq" id="WP_076878198.1">
    <property type="nucleotide sequence ID" value="NZ_MLCN01000022.1"/>
</dbReference>
<dbReference type="PANTHER" id="PTHR43861">
    <property type="entry name" value="TRANS-ACONITATE 2-METHYLTRANSFERASE-RELATED"/>
    <property type="match status" value="1"/>
</dbReference>
<keyword evidence="1" id="KW-0808">Transferase</keyword>
<dbReference type="SUPFAM" id="SSF53335">
    <property type="entry name" value="S-adenosyl-L-methionine-dependent methyltransferases"/>
    <property type="match status" value="1"/>
</dbReference>
<sequence>MTQNLDVASPIDLRQMSDAKAWADTALQKRPARTDFFNAFATQHTNPRILELGSGPGFLAQHILECITVDEYGALDFSEAMHQLAQERLNSHGHKVQFIERSFKENHWTAGLGKFDVVITMQAMHELRHKRYTVNLFKQVQQLLRPGGVFLVCDHYAGMDAHGISGMQNNQLYMSIDEHFAALQHAGFSDIRQLMVLQGMVLHQAKI</sequence>
<dbReference type="CDD" id="cd02440">
    <property type="entry name" value="AdoMet_MTases"/>
    <property type="match status" value="1"/>
</dbReference>
<dbReference type="Proteomes" id="UP000192132">
    <property type="component" value="Unassembled WGS sequence"/>
</dbReference>
<dbReference type="STRING" id="1907941.BKE30_08645"/>
<comment type="caution">
    <text evidence="3">The sequence shown here is derived from an EMBL/GenBank/DDBJ whole genome shotgun (WGS) entry which is preliminary data.</text>
</comment>
<gene>
    <name evidence="3" type="ORF">BKE30_08645</name>
</gene>
<dbReference type="EMBL" id="MLCN01000022">
    <property type="protein sequence ID" value="ONG39833.1"/>
    <property type="molecule type" value="Genomic_DNA"/>
</dbReference>
<dbReference type="GO" id="GO:0016740">
    <property type="term" value="F:transferase activity"/>
    <property type="evidence" value="ECO:0007669"/>
    <property type="project" value="UniProtKB-KW"/>
</dbReference>
<dbReference type="Pfam" id="PF13649">
    <property type="entry name" value="Methyltransf_25"/>
    <property type="match status" value="1"/>
</dbReference>
<dbReference type="Gene3D" id="3.40.50.150">
    <property type="entry name" value="Vaccinia Virus protein VP39"/>
    <property type="match status" value="1"/>
</dbReference>
<keyword evidence="4" id="KW-1185">Reference proteome</keyword>
<dbReference type="InterPro" id="IPR041698">
    <property type="entry name" value="Methyltransf_25"/>
</dbReference>
<dbReference type="OrthoDB" id="6709631at2"/>
<protein>
    <recommendedName>
        <fullName evidence="2">Methyltransferase domain-containing protein</fullName>
    </recommendedName>
</protein>
<evidence type="ECO:0000313" key="3">
    <source>
        <dbReference type="EMBL" id="ONG39833.1"/>
    </source>
</evidence>